<evidence type="ECO:0000313" key="6">
    <source>
        <dbReference type="EMBL" id="MDK4333937.1"/>
    </source>
</evidence>
<evidence type="ECO:0000256" key="3">
    <source>
        <dbReference type="ARBA" id="ARBA00023163"/>
    </source>
</evidence>
<dbReference type="Proteomes" id="UP001230317">
    <property type="component" value="Unassembled WGS sequence"/>
</dbReference>
<keyword evidence="2" id="KW-0238">DNA-binding</keyword>
<dbReference type="GO" id="GO:0003700">
    <property type="term" value="F:DNA-binding transcription factor activity"/>
    <property type="evidence" value="ECO:0007669"/>
    <property type="project" value="TreeGrafter"/>
</dbReference>
<dbReference type="SUPFAM" id="SSF46689">
    <property type="entry name" value="Homeodomain-like"/>
    <property type="match status" value="1"/>
</dbReference>
<dbReference type="InterPro" id="IPR023772">
    <property type="entry name" value="DNA-bd_HTH_TetR-type_CS"/>
</dbReference>
<dbReference type="GO" id="GO:0000976">
    <property type="term" value="F:transcription cis-regulatory region binding"/>
    <property type="evidence" value="ECO:0007669"/>
    <property type="project" value="TreeGrafter"/>
</dbReference>
<dbReference type="GeneID" id="81675830"/>
<dbReference type="InterPro" id="IPR001647">
    <property type="entry name" value="HTH_TetR"/>
</dbReference>
<dbReference type="AlphaFoldDB" id="A0AAP4FBS4"/>
<comment type="caution">
    <text evidence="6">The sequence shown here is derived from an EMBL/GenBank/DDBJ whole genome shotgun (WGS) entry which is preliminary data.</text>
</comment>
<dbReference type="EMBL" id="JASNVU010000001">
    <property type="protein sequence ID" value="MDK4333937.1"/>
    <property type="molecule type" value="Genomic_DNA"/>
</dbReference>
<dbReference type="Proteomes" id="UP001239414">
    <property type="component" value="Unassembled WGS sequence"/>
</dbReference>
<dbReference type="PANTHER" id="PTHR30055:SF234">
    <property type="entry name" value="HTH-TYPE TRANSCRIPTIONAL REGULATOR BETI"/>
    <property type="match status" value="1"/>
</dbReference>
<dbReference type="Pfam" id="PF00440">
    <property type="entry name" value="TetR_N"/>
    <property type="match status" value="1"/>
</dbReference>
<keyword evidence="8" id="KW-1185">Reference proteome</keyword>
<evidence type="ECO:0000259" key="4">
    <source>
        <dbReference type="Pfam" id="PF00440"/>
    </source>
</evidence>
<name>A0AAP4FBS4_9CORY</name>
<dbReference type="InterPro" id="IPR009057">
    <property type="entry name" value="Homeodomain-like_sf"/>
</dbReference>
<evidence type="ECO:0000313" key="8">
    <source>
        <dbReference type="Proteomes" id="UP001239414"/>
    </source>
</evidence>
<keyword evidence="1" id="KW-0805">Transcription regulation</keyword>
<dbReference type="InterPro" id="IPR050109">
    <property type="entry name" value="HTH-type_TetR-like_transc_reg"/>
</dbReference>
<dbReference type="RefSeq" id="WP_005278014.1">
    <property type="nucleotide sequence ID" value="NZ_CP046605.1"/>
</dbReference>
<dbReference type="PANTHER" id="PTHR30055">
    <property type="entry name" value="HTH-TYPE TRANSCRIPTIONAL REGULATOR RUTR"/>
    <property type="match status" value="1"/>
</dbReference>
<dbReference type="Gene3D" id="1.10.357.10">
    <property type="entry name" value="Tetracycline Repressor, domain 2"/>
    <property type="match status" value="1"/>
</dbReference>
<evidence type="ECO:0000313" key="5">
    <source>
        <dbReference type="EMBL" id="MDK4248639.1"/>
    </source>
</evidence>
<reference evidence="6 8" key="1">
    <citation type="submission" date="2023-05" db="EMBL/GenBank/DDBJ databases">
        <title>Metabolic capabilities are highly conserved among human nasal-associated Corynebacterium species in pangenomic analyses.</title>
        <authorList>
            <person name="Tran T.H."/>
            <person name="Roberts A.Q."/>
            <person name="Escapa I.F."/>
            <person name="Gao W."/>
            <person name="Conlan S."/>
            <person name="Kong H."/>
            <person name="Segre J.A."/>
            <person name="Kelly M.S."/>
            <person name="Lemon K.P."/>
        </authorList>
    </citation>
    <scope>NUCLEOTIDE SEQUENCE</scope>
    <source>
        <strain evidence="6">KPL2618</strain>
        <strain evidence="5 8">KPL3802</strain>
    </source>
</reference>
<protein>
    <submittedName>
        <fullName evidence="6">Helix-turn-helix domain-containing protein</fullName>
    </submittedName>
</protein>
<keyword evidence="3" id="KW-0804">Transcription</keyword>
<dbReference type="PROSITE" id="PS01081">
    <property type="entry name" value="HTH_TETR_1"/>
    <property type="match status" value="1"/>
</dbReference>
<evidence type="ECO:0000256" key="1">
    <source>
        <dbReference type="ARBA" id="ARBA00023015"/>
    </source>
</evidence>
<feature type="domain" description="HTH tetR-type" evidence="4">
    <location>
        <begin position="7"/>
        <end position="47"/>
    </location>
</feature>
<evidence type="ECO:0000313" key="7">
    <source>
        <dbReference type="Proteomes" id="UP001230317"/>
    </source>
</evidence>
<dbReference type="EMBL" id="JASNUO010000017">
    <property type="protein sequence ID" value="MDK4248639.1"/>
    <property type="molecule type" value="Genomic_DNA"/>
</dbReference>
<accession>A0AAP4FBS4</accession>
<evidence type="ECO:0000256" key="2">
    <source>
        <dbReference type="ARBA" id="ARBA00023125"/>
    </source>
</evidence>
<sequence>MPRISEIRVAALRLVIDHGYDGFTMETLAQDVGISRRTLFNYVKDKESAVLGPEVSEKFDQQLQNFAAGLPTGSLREDSAIMANAEFDHAVGNDHFPEISQLTAQALSQDGKLLSMYWRRNERVMMHIRRALQAREGWKASDPRLIPTVNIIHTQFQTAIQTFVETHGRTSLSVAYADAGKIFEAYFDDDLA</sequence>
<organism evidence="6 7">
    <name type="scientific">Corynebacterium accolens</name>
    <dbReference type="NCBI Taxonomy" id="38284"/>
    <lineage>
        <taxon>Bacteria</taxon>
        <taxon>Bacillati</taxon>
        <taxon>Actinomycetota</taxon>
        <taxon>Actinomycetes</taxon>
        <taxon>Mycobacteriales</taxon>
        <taxon>Corynebacteriaceae</taxon>
        <taxon>Corynebacterium</taxon>
    </lineage>
</organism>
<proteinExistence type="predicted"/>
<gene>
    <name evidence="5" type="ORF">QPX34_11560</name>
    <name evidence="6" type="ORF">QPX58_00665</name>
</gene>